<reference evidence="1 2" key="1">
    <citation type="submission" date="2019-07" db="EMBL/GenBank/DDBJ databases">
        <title>De Novo Assembly of kiwifruit Actinidia rufa.</title>
        <authorList>
            <person name="Sugita-Konishi S."/>
            <person name="Sato K."/>
            <person name="Mori E."/>
            <person name="Abe Y."/>
            <person name="Kisaki G."/>
            <person name="Hamano K."/>
            <person name="Suezawa K."/>
            <person name="Otani M."/>
            <person name="Fukuda T."/>
            <person name="Manabe T."/>
            <person name="Gomi K."/>
            <person name="Tabuchi M."/>
            <person name="Akimitsu K."/>
            <person name="Kataoka I."/>
        </authorList>
    </citation>
    <scope>NUCLEOTIDE SEQUENCE [LARGE SCALE GENOMIC DNA]</scope>
    <source>
        <strain evidence="2">cv. Fuchu</strain>
    </source>
</reference>
<name>A0A7J0GE22_9ERIC</name>
<comment type="caution">
    <text evidence="1">The sequence shown here is derived from an EMBL/GenBank/DDBJ whole genome shotgun (WGS) entry which is preliminary data.</text>
</comment>
<dbReference type="Proteomes" id="UP000585474">
    <property type="component" value="Unassembled WGS sequence"/>
</dbReference>
<protein>
    <recommendedName>
        <fullName evidence="3">Chaperone DnaJ-domain superfamily protein</fullName>
    </recommendedName>
</protein>
<dbReference type="OrthoDB" id="10250354at2759"/>
<dbReference type="EMBL" id="BJWL01000020">
    <property type="protein sequence ID" value="GFZ09039.1"/>
    <property type="molecule type" value="Genomic_DNA"/>
</dbReference>
<keyword evidence="2" id="KW-1185">Reference proteome</keyword>
<organism evidence="1 2">
    <name type="scientific">Actinidia rufa</name>
    <dbReference type="NCBI Taxonomy" id="165716"/>
    <lineage>
        <taxon>Eukaryota</taxon>
        <taxon>Viridiplantae</taxon>
        <taxon>Streptophyta</taxon>
        <taxon>Embryophyta</taxon>
        <taxon>Tracheophyta</taxon>
        <taxon>Spermatophyta</taxon>
        <taxon>Magnoliopsida</taxon>
        <taxon>eudicotyledons</taxon>
        <taxon>Gunneridae</taxon>
        <taxon>Pentapetalae</taxon>
        <taxon>asterids</taxon>
        <taxon>Ericales</taxon>
        <taxon>Actinidiaceae</taxon>
        <taxon>Actinidia</taxon>
    </lineage>
</organism>
<proteinExistence type="predicted"/>
<dbReference type="AlphaFoldDB" id="A0A7J0GE22"/>
<gene>
    <name evidence="1" type="ORF">Acr_20g0008470</name>
</gene>
<evidence type="ECO:0000313" key="2">
    <source>
        <dbReference type="Proteomes" id="UP000585474"/>
    </source>
</evidence>
<evidence type="ECO:0008006" key="3">
    <source>
        <dbReference type="Google" id="ProtNLM"/>
    </source>
</evidence>
<sequence>MVEAKSVFLEALQLHPDKNKHPKADVAFKLVLSQRATNRAKFNFQRQNSCCSEYNGIGPHAAKTKGVFPTQKLRSQKIIQGLKDLRARFAEERRVIENCLKAIYNPSDHLSRGHPRQRAGIYKKPASFHYLRVENLPNSKQRKRELD</sequence>
<accession>A0A7J0GE22</accession>
<evidence type="ECO:0000313" key="1">
    <source>
        <dbReference type="EMBL" id="GFZ09039.1"/>
    </source>
</evidence>